<dbReference type="PANTHER" id="PTHR42659:SF9">
    <property type="entry name" value="XANTHINE DEHYDROGENASE FAD-BINDING SUBUNIT XDHB-RELATED"/>
    <property type="match status" value="1"/>
</dbReference>
<reference evidence="2 3" key="1">
    <citation type="submission" date="2015-01" db="EMBL/GenBank/DDBJ databases">
        <authorList>
            <person name="Aslett A.Martin."/>
            <person name="De Silva Nishadi"/>
        </authorList>
    </citation>
    <scope>NUCLEOTIDE SEQUENCE [LARGE SCALE GENOMIC DNA]</scope>
    <source>
        <strain evidence="2 3">R28058</strain>
    </source>
</reference>
<dbReference type="InterPro" id="IPR002346">
    <property type="entry name" value="Mopterin_DH_FAD-bd"/>
</dbReference>
<proteinExistence type="predicted"/>
<dbReference type="InterPro" id="IPR051312">
    <property type="entry name" value="Diverse_Substr_Oxidored"/>
</dbReference>
<name>A0A0C7GA31_PARSO</name>
<dbReference type="SMART" id="SM01092">
    <property type="entry name" value="CO_deh_flav_C"/>
    <property type="match status" value="1"/>
</dbReference>
<dbReference type="InterPro" id="IPR036318">
    <property type="entry name" value="FAD-bd_PCMH-like_sf"/>
</dbReference>
<evidence type="ECO:0000313" key="2">
    <source>
        <dbReference type="EMBL" id="CEQ03881.1"/>
    </source>
</evidence>
<dbReference type="Pfam" id="PF03450">
    <property type="entry name" value="CO_deh_flav_C"/>
    <property type="match status" value="1"/>
</dbReference>
<dbReference type="GO" id="GO:0016491">
    <property type="term" value="F:oxidoreductase activity"/>
    <property type="evidence" value="ECO:0007669"/>
    <property type="project" value="InterPro"/>
</dbReference>
<dbReference type="RefSeq" id="WP_055342037.1">
    <property type="nucleotide sequence ID" value="NZ_CDNI01000003.1"/>
</dbReference>
<gene>
    <name evidence="2" type="primary">xdhB</name>
    <name evidence="2" type="ORF">R28058_16141</name>
</gene>
<dbReference type="PANTHER" id="PTHR42659">
    <property type="entry name" value="XANTHINE DEHYDROGENASE SUBUNIT C-RELATED"/>
    <property type="match status" value="1"/>
</dbReference>
<organism evidence="2 3">
    <name type="scientific">Paraclostridium sordellii</name>
    <name type="common">Clostridium sordellii</name>
    <dbReference type="NCBI Taxonomy" id="1505"/>
    <lineage>
        <taxon>Bacteria</taxon>
        <taxon>Bacillati</taxon>
        <taxon>Bacillota</taxon>
        <taxon>Clostridia</taxon>
        <taxon>Peptostreptococcales</taxon>
        <taxon>Peptostreptococcaceae</taxon>
        <taxon>Paraclostridium</taxon>
    </lineage>
</organism>
<dbReference type="Pfam" id="PF00941">
    <property type="entry name" value="FAD_binding_5"/>
    <property type="match status" value="1"/>
</dbReference>
<dbReference type="SUPFAM" id="SSF56176">
    <property type="entry name" value="FAD-binding/transporter-associated domain-like"/>
    <property type="match status" value="1"/>
</dbReference>
<dbReference type="SUPFAM" id="SSF55447">
    <property type="entry name" value="CO dehydrogenase flavoprotein C-terminal domain-like"/>
    <property type="match status" value="1"/>
</dbReference>
<dbReference type="GO" id="GO:0050660">
    <property type="term" value="F:flavin adenine dinucleotide binding"/>
    <property type="evidence" value="ECO:0007669"/>
    <property type="project" value="InterPro"/>
</dbReference>
<dbReference type="InterPro" id="IPR036683">
    <property type="entry name" value="CO_DH_flav_C_dom_sf"/>
</dbReference>
<sequence length="264" mass="29620">MFTLTDIVQPTTLEEAYSILVKRKNNQILGGTVFLKMGKKRIGTGIELSNLGLDYIKEDDEFIEIGAMTTLRSLEISPIINKYFNGIIKNAVRDIIGVQFRNVVTVGASVFSKYGFSDVIVALLSLDTYVELYNGGRIPLDEFLNKKIERDILTKIYIKKNGKSAVYKSMRNAKSDYPILNVSVSKLDSQFKICIGARPQRATVAIEASNFLSSNDINEKNIEMALDMIINDVSFGSNMRASKDYRTQISKILVKRALMEVETC</sequence>
<protein>
    <submittedName>
        <fullName evidence="2">Xanthine dehydrogenase subunit XdhB</fullName>
    </submittedName>
</protein>
<dbReference type="EMBL" id="CEKZ01000003">
    <property type="protein sequence ID" value="CEQ03881.1"/>
    <property type="molecule type" value="Genomic_DNA"/>
</dbReference>
<dbReference type="Gene3D" id="3.30.390.50">
    <property type="entry name" value="CO dehydrogenase flavoprotein, C-terminal domain"/>
    <property type="match status" value="1"/>
</dbReference>
<dbReference type="AlphaFoldDB" id="A0A0C7GA31"/>
<dbReference type="Proteomes" id="UP000049127">
    <property type="component" value="Unassembled WGS sequence"/>
</dbReference>
<feature type="domain" description="CO dehydrogenase flavoprotein C-terminal" evidence="1">
    <location>
        <begin position="165"/>
        <end position="261"/>
    </location>
</feature>
<dbReference type="InterPro" id="IPR005107">
    <property type="entry name" value="CO_DH_flav_C"/>
</dbReference>
<evidence type="ECO:0000259" key="1">
    <source>
        <dbReference type="SMART" id="SM01092"/>
    </source>
</evidence>
<dbReference type="Gene3D" id="3.30.465.10">
    <property type="match status" value="1"/>
</dbReference>
<evidence type="ECO:0000313" key="3">
    <source>
        <dbReference type="Proteomes" id="UP000049127"/>
    </source>
</evidence>
<accession>A0A0C7GA31</accession>
<dbReference type="OrthoDB" id="9803647at2"/>
<dbReference type="InterPro" id="IPR016169">
    <property type="entry name" value="FAD-bd_PCMH_sub2"/>
</dbReference>